<feature type="binding site" evidence="17">
    <location>
        <begin position="115"/>
        <end position="117"/>
    </location>
    <ligand>
        <name>S-adenosyl-L-methionine</name>
        <dbReference type="ChEBI" id="CHEBI:59789"/>
    </ligand>
</feature>
<keyword evidence="12 17" id="KW-0472">Membrane</keyword>
<evidence type="ECO:0000256" key="7">
    <source>
        <dbReference type="ARBA" id="ARBA00022692"/>
    </source>
</evidence>
<dbReference type="HAMAP" id="MF_03216">
    <property type="entry name" value="PLMT"/>
    <property type="match status" value="1"/>
</dbReference>
<reference evidence="19 20" key="1">
    <citation type="submission" date="2017-04" db="EMBL/GenBank/DDBJ databases">
        <authorList>
            <person name="Afonso C.L."/>
            <person name="Miller P.J."/>
            <person name="Scott M.A."/>
            <person name="Spackman E."/>
            <person name="Goraichik I."/>
            <person name="Dimitrov K.M."/>
            <person name="Suarez D.L."/>
            <person name="Swayne D.E."/>
        </authorList>
    </citation>
    <scope>NUCLEOTIDE SEQUENCE [LARGE SCALE GENOMIC DNA]</scope>
</reference>
<dbReference type="STRING" id="1789683.A0A1X7R192"/>
<comment type="pathway">
    <text evidence="2">Lipid metabolism.</text>
</comment>
<dbReference type="PANTHER" id="PTHR15458">
    <property type="entry name" value="PHOSPHATIDYLETHANOLAMINE N-METHYLTRANSFERASE"/>
    <property type="match status" value="1"/>
</dbReference>
<dbReference type="OrthoDB" id="8300106at2759"/>
<feature type="topological domain" description="Cytoplasmic" evidence="17">
    <location>
        <begin position="84"/>
        <end position="110"/>
    </location>
</feature>
<dbReference type="PROSITE" id="PS51599">
    <property type="entry name" value="SAM_PEMT_PEM2"/>
    <property type="match status" value="1"/>
</dbReference>
<dbReference type="GO" id="GO:0031966">
    <property type="term" value="C:mitochondrial membrane"/>
    <property type="evidence" value="ECO:0007669"/>
    <property type="project" value="UniProtKB-SubCell"/>
</dbReference>
<evidence type="ECO:0000256" key="9">
    <source>
        <dbReference type="ARBA" id="ARBA00022989"/>
    </source>
</evidence>
<dbReference type="Proteomes" id="UP000196158">
    <property type="component" value="Unassembled WGS sequence"/>
</dbReference>
<sequence length="218" mass="24681">MSDTFDIKNVFEQTKELYGNLIQSVDFNDTYLRYSLIWVAFNPIFWNIVARLEYNTHFLTKIAGSAKAGCYTLAVIIFTLGIGRDHMFNLALQNQETSPFLQIDILQKVGYTAIVIGQILVLSSMYQLGITGTYLGDYFGILMKDRVTSFPFNVSNNPMYQGSTLSFLGISLIKAKPAGLIVALAVQFMYDIALQFEEPFTAKIYANRDKLENEKKNL</sequence>
<dbReference type="GO" id="GO:0032259">
    <property type="term" value="P:methylation"/>
    <property type="evidence" value="ECO:0007669"/>
    <property type="project" value="UniProtKB-KW"/>
</dbReference>
<protein>
    <recommendedName>
        <fullName evidence="17">Phosphatidyl-N-methylethanolamine N-methyltransferase</fullName>
        <ecNumber evidence="17">2.1.1.71</ecNumber>
    </recommendedName>
    <alternativeName>
        <fullName evidence="17">Phospholipid methyltransferase</fullName>
        <shortName evidence="17">PLMT</shortName>
    </alternativeName>
</protein>
<evidence type="ECO:0000256" key="2">
    <source>
        <dbReference type="ARBA" id="ARBA00005189"/>
    </source>
</evidence>
<evidence type="ECO:0000256" key="15">
    <source>
        <dbReference type="ARBA" id="ARBA00051252"/>
    </source>
</evidence>
<evidence type="ECO:0000256" key="10">
    <source>
        <dbReference type="ARBA" id="ARBA00023098"/>
    </source>
</evidence>
<keyword evidence="7 17" id="KW-0812">Transmembrane</keyword>
<feature type="topological domain" description="Lumenal" evidence="17">
    <location>
        <begin position="1"/>
        <end position="29"/>
    </location>
</feature>
<dbReference type="EMBL" id="FXLY01000003">
    <property type="protein sequence ID" value="SMN19351.1"/>
    <property type="molecule type" value="Genomic_DNA"/>
</dbReference>
<feature type="topological domain" description="Cytoplasmic" evidence="17">
    <location>
        <begin position="196"/>
        <end position="218"/>
    </location>
</feature>
<keyword evidence="9 17" id="KW-1133">Transmembrane helix</keyword>
<dbReference type="UniPathway" id="UPA00753"/>
<dbReference type="EC" id="2.1.1.71" evidence="17"/>
<evidence type="ECO:0000313" key="19">
    <source>
        <dbReference type="EMBL" id="SMN19351.1"/>
    </source>
</evidence>
<evidence type="ECO:0000256" key="18">
    <source>
        <dbReference type="SAM" id="Phobius"/>
    </source>
</evidence>
<accession>A0A1X7R192</accession>
<dbReference type="PANTHER" id="PTHR15458:SF5">
    <property type="entry name" value="PHOSPHATIDYLETHANOLAMINE N-METHYLTRANSFERASE"/>
    <property type="match status" value="1"/>
</dbReference>
<dbReference type="PIRSF" id="PIRSF005444">
    <property type="entry name" value="PEMT"/>
    <property type="match status" value="1"/>
</dbReference>
<comment type="pathway">
    <text evidence="1 17">Phospholipid metabolism; phosphatidylcholine biosynthesis.</text>
</comment>
<comment type="catalytic activity">
    <reaction evidence="15">
        <text>a 1,2-diacyl-sn-glycero-3-phospho-N,N-dimethylethanolamine + S-adenosyl-L-methionine = a 1,2-diacyl-sn-glycero-3-phosphocholine + S-adenosyl-L-homocysteine + H(+)</text>
        <dbReference type="Rhea" id="RHEA:32739"/>
        <dbReference type="ChEBI" id="CHEBI:15378"/>
        <dbReference type="ChEBI" id="CHEBI:57643"/>
        <dbReference type="ChEBI" id="CHEBI:57856"/>
        <dbReference type="ChEBI" id="CHEBI:59789"/>
        <dbReference type="ChEBI" id="CHEBI:64572"/>
        <dbReference type="EC" id="2.1.1.71"/>
    </reaction>
</comment>
<keyword evidence="8 17" id="KW-0256">Endoplasmic reticulum</keyword>
<evidence type="ECO:0000256" key="11">
    <source>
        <dbReference type="ARBA" id="ARBA00023128"/>
    </source>
</evidence>
<dbReference type="FunFam" id="1.20.120.1630:FF:000005">
    <property type="entry name" value="Phosphatidylethanolamine N-methyltransferase"/>
    <property type="match status" value="1"/>
</dbReference>
<evidence type="ECO:0000256" key="3">
    <source>
        <dbReference type="ARBA" id="ARBA00022516"/>
    </source>
</evidence>
<feature type="topological domain" description="Lumenal" evidence="17">
    <location>
        <begin position="132"/>
        <end position="174"/>
    </location>
</feature>
<dbReference type="InterPro" id="IPR007318">
    <property type="entry name" value="Phopholipid_MeTrfase"/>
</dbReference>
<evidence type="ECO:0000256" key="5">
    <source>
        <dbReference type="ARBA" id="ARBA00022679"/>
    </source>
</evidence>
<evidence type="ECO:0000256" key="13">
    <source>
        <dbReference type="ARBA" id="ARBA00023209"/>
    </source>
</evidence>
<feature type="binding site" evidence="17">
    <location>
        <begin position="197"/>
        <end position="198"/>
    </location>
    <ligand>
        <name>S-adenosyl-L-methionine</name>
        <dbReference type="ChEBI" id="CHEBI:59789"/>
    </ligand>
</feature>
<evidence type="ECO:0000256" key="16">
    <source>
        <dbReference type="ARBA" id="ARBA00052459"/>
    </source>
</evidence>
<dbReference type="InterPro" id="IPR024960">
    <property type="entry name" value="PEMT/MFAP"/>
</dbReference>
<feature type="transmembrane region" description="Helical" evidence="18">
    <location>
        <begin position="62"/>
        <end position="82"/>
    </location>
</feature>
<keyword evidence="6 17" id="KW-0949">S-adenosyl-L-methionine</keyword>
<keyword evidence="13 17" id="KW-0594">Phospholipid biosynthesis</keyword>
<evidence type="ECO:0000256" key="1">
    <source>
        <dbReference type="ARBA" id="ARBA00004969"/>
    </source>
</evidence>
<keyword evidence="14 17" id="KW-1208">Phospholipid metabolism</keyword>
<keyword evidence="10 17" id="KW-0443">Lipid metabolism</keyword>
<comment type="catalytic activity">
    <reaction evidence="16 17">
        <text>a 1,2-diacyl-sn-glycero-3-phospho-N-methylethanolamine + S-adenosyl-L-methionine = a 1,2-diacyl-sn-glycero-3-phospho-N,N-dimethylethanolamine + S-adenosyl-L-homocysteine + H(+)</text>
        <dbReference type="Rhea" id="RHEA:32735"/>
        <dbReference type="ChEBI" id="CHEBI:15378"/>
        <dbReference type="ChEBI" id="CHEBI:57856"/>
        <dbReference type="ChEBI" id="CHEBI:59789"/>
        <dbReference type="ChEBI" id="CHEBI:64572"/>
        <dbReference type="ChEBI" id="CHEBI:64573"/>
        <dbReference type="EC" id="2.1.1.71"/>
    </reaction>
</comment>
<comment type="similarity">
    <text evidence="17">Belongs to the class VI-like SAM-binding methyltransferase superfamily. PEMT/PEM2 methyltransferase family.</text>
</comment>
<keyword evidence="11 17" id="KW-0496">Mitochondrion</keyword>
<feature type="transmembrane region" description="Helical" evidence="18">
    <location>
        <begin position="31"/>
        <end position="50"/>
    </location>
</feature>
<evidence type="ECO:0000256" key="8">
    <source>
        <dbReference type="ARBA" id="ARBA00022824"/>
    </source>
</evidence>
<evidence type="ECO:0000256" key="12">
    <source>
        <dbReference type="ARBA" id="ARBA00023136"/>
    </source>
</evidence>
<dbReference type="Gene3D" id="1.20.120.1630">
    <property type="match status" value="1"/>
</dbReference>
<feature type="topological domain" description="Lumenal" evidence="17">
    <location>
        <begin position="51"/>
        <end position="62"/>
    </location>
</feature>
<dbReference type="Pfam" id="PF04191">
    <property type="entry name" value="PEMT"/>
    <property type="match status" value="1"/>
</dbReference>
<gene>
    <name evidence="19" type="ORF">KASA_0P05478G</name>
</gene>
<comment type="function">
    <text evidence="17">Catalyzes the second two steps of the methylation pathway of phosphatidylcholine biosynthesis, the SAM-dependent methylation of phosphatidylmonomethylethanolamine (PMME) to phosphatidyldimethylethanolamine (PDME) and of PDME to phosphatidylcholine (PC).</text>
</comment>
<dbReference type="GO" id="GO:0005789">
    <property type="term" value="C:endoplasmic reticulum membrane"/>
    <property type="evidence" value="ECO:0007669"/>
    <property type="project" value="UniProtKB-SubCell"/>
</dbReference>
<evidence type="ECO:0000256" key="6">
    <source>
        <dbReference type="ARBA" id="ARBA00022691"/>
    </source>
</evidence>
<evidence type="ECO:0000256" key="4">
    <source>
        <dbReference type="ARBA" id="ARBA00022603"/>
    </source>
</evidence>
<evidence type="ECO:0000313" key="20">
    <source>
        <dbReference type="Proteomes" id="UP000196158"/>
    </source>
</evidence>
<dbReference type="GO" id="GO:0000773">
    <property type="term" value="F:phosphatidyl-N-methylethanolamine N-methyltransferase activity"/>
    <property type="evidence" value="ECO:0007669"/>
    <property type="project" value="UniProtKB-UniRule"/>
</dbReference>
<feature type="transmembrane region" description="Helical" evidence="18">
    <location>
        <begin position="109"/>
        <end position="136"/>
    </location>
</feature>
<comment type="subcellular location">
    <subcellularLocation>
        <location evidence="17">Endoplasmic reticulum membrane</location>
        <topology evidence="17">Multi-pass membrane protein</topology>
    </subcellularLocation>
    <subcellularLocation>
        <location evidence="17">Mitochondrion membrane</location>
        <topology evidence="17">Multi-pass membrane protein</topology>
    </subcellularLocation>
</comment>
<feature type="intramembrane region" description="Helical" evidence="17">
    <location>
        <begin position="30"/>
        <end position="50"/>
    </location>
</feature>
<name>A0A1X7R192_9SACH</name>
<evidence type="ECO:0000256" key="14">
    <source>
        <dbReference type="ARBA" id="ARBA00023264"/>
    </source>
</evidence>
<organism evidence="19 20">
    <name type="scientific">Maudiozyma saulgeensis</name>
    <dbReference type="NCBI Taxonomy" id="1789683"/>
    <lineage>
        <taxon>Eukaryota</taxon>
        <taxon>Fungi</taxon>
        <taxon>Dikarya</taxon>
        <taxon>Ascomycota</taxon>
        <taxon>Saccharomycotina</taxon>
        <taxon>Saccharomycetes</taxon>
        <taxon>Saccharomycetales</taxon>
        <taxon>Saccharomycetaceae</taxon>
        <taxon>Maudiozyma</taxon>
    </lineage>
</organism>
<keyword evidence="4 17" id="KW-0489">Methyltransferase</keyword>
<dbReference type="GO" id="GO:0006656">
    <property type="term" value="P:phosphatidylcholine biosynthetic process"/>
    <property type="evidence" value="ECO:0007669"/>
    <property type="project" value="UniProtKB-UniRule"/>
</dbReference>
<proteinExistence type="inferred from homology"/>
<keyword evidence="5 17" id="KW-0808">Transferase</keyword>
<keyword evidence="20" id="KW-1185">Reference proteome</keyword>
<keyword evidence="3 17" id="KW-0444">Lipid biosynthesis</keyword>
<evidence type="ECO:0000256" key="17">
    <source>
        <dbReference type="HAMAP-Rule" id="MF_03216"/>
    </source>
</evidence>
<dbReference type="AlphaFoldDB" id="A0A1X7R192"/>